<dbReference type="EMBL" id="QMEY01000031">
    <property type="protein sequence ID" value="RBQ14617.1"/>
    <property type="molecule type" value="Genomic_DNA"/>
</dbReference>
<keyword evidence="13 15" id="KW-0030">Aminoacyl-tRNA synthetase</keyword>
<gene>
    <name evidence="15" type="primary">pheT</name>
    <name evidence="20" type="ORF">DP939_40025</name>
</gene>
<dbReference type="Gene3D" id="3.30.930.10">
    <property type="entry name" value="Bira Bifunctional Protein, Domain 2"/>
    <property type="match status" value="1"/>
</dbReference>
<accession>A0A366LLB5</accession>
<dbReference type="SMART" id="SM00896">
    <property type="entry name" value="FDX-ACB"/>
    <property type="match status" value="1"/>
</dbReference>
<dbReference type="FunFam" id="2.40.50.140:FF:000045">
    <property type="entry name" value="Phenylalanine--tRNA ligase beta subunit"/>
    <property type="match status" value="1"/>
</dbReference>
<dbReference type="Gene3D" id="2.40.50.140">
    <property type="entry name" value="Nucleic acid-binding proteins"/>
    <property type="match status" value="1"/>
</dbReference>
<dbReference type="RefSeq" id="WP_113986050.1">
    <property type="nucleotide sequence ID" value="NZ_QMEY01000031.1"/>
</dbReference>
<proteinExistence type="inferred from homology"/>
<evidence type="ECO:0000256" key="15">
    <source>
        <dbReference type="HAMAP-Rule" id="MF_00283"/>
    </source>
</evidence>
<dbReference type="PROSITE" id="PS50886">
    <property type="entry name" value="TRBD"/>
    <property type="match status" value="1"/>
</dbReference>
<feature type="binding site" evidence="15">
    <location>
        <position position="494"/>
    </location>
    <ligand>
        <name>Mg(2+)</name>
        <dbReference type="ChEBI" id="CHEBI:18420"/>
        <note>shared with alpha subunit</note>
    </ligand>
</feature>
<dbReference type="InterPro" id="IPR002547">
    <property type="entry name" value="tRNA-bd_dom"/>
</dbReference>
<dbReference type="SUPFAM" id="SSF50249">
    <property type="entry name" value="Nucleic acid-binding proteins"/>
    <property type="match status" value="1"/>
</dbReference>
<evidence type="ECO:0000256" key="4">
    <source>
        <dbReference type="ARBA" id="ARBA00022490"/>
    </source>
</evidence>
<dbReference type="CDD" id="cd00769">
    <property type="entry name" value="PheRS_beta_core"/>
    <property type="match status" value="1"/>
</dbReference>
<evidence type="ECO:0000256" key="13">
    <source>
        <dbReference type="ARBA" id="ARBA00023146"/>
    </source>
</evidence>
<dbReference type="GO" id="GO:0004826">
    <property type="term" value="F:phenylalanine-tRNA ligase activity"/>
    <property type="evidence" value="ECO:0007669"/>
    <property type="project" value="UniProtKB-UniRule"/>
</dbReference>
<feature type="binding site" evidence="15">
    <location>
        <position position="485"/>
    </location>
    <ligand>
        <name>Mg(2+)</name>
        <dbReference type="ChEBI" id="CHEBI:18420"/>
        <note>shared with alpha subunit</note>
    </ligand>
</feature>
<dbReference type="GO" id="GO:0005524">
    <property type="term" value="F:ATP binding"/>
    <property type="evidence" value="ECO:0007669"/>
    <property type="project" value="UniProtKB-UniRule"/>
</dbReference>
<dbReference type="InterPro" id="IPR005121">
    <property type="entry name" value="Fdx_antiC-bd"/>
</dbReference>
<dbReference type="OrthoDB" id="9805455at2"/>
<dbReference type="InterPro" id="IPR005147">
    <property type="entry name" value="tRNA_synthase_B5-dom"/>
</dbReference>
<dbReference type="InterPro" id="IPR012340">
    <property type="entry name" value="NA-bd_OB-fold"/>
</dbReference>
<dbReference type="PANTHER" id="PTHR10947:SF0">
    <property type="entry name" value="PHENYLALANINE--TRNA LIGASE BETA SUBUNIT"/>
    <property type="match status" value="1"/>
</dbReference>
<evidence type="ECO:0000259" key="17">
    <source>
        <dbReference type="PROSITE" id="PS50886"/>
    </source>
</evidence>
<keyword evidence="9 15" id="KW-0067">ATP-binding</keyword>
<name>A0A366LLB5_9ACTN</name>
<comment type="subcellular location">
    <subcellularLocation>
        <location evidence="1 15">Cytoplasm</location>
    </subcellularLocation>
</comment>
<dbReference type="InterPro" id="IPR033714">
    <property type="entry name" value="tRNA_bind_bactPheRS"/>
</dbReference>
<organism evidence="20 21">
    <name type="scientific">Spongiactinospora rosea</name>
    <dbReference type="NCBI Taxonomy" id="2248750"/>
    <lineage>
        <taxon>Bacteria</taxon>
        <taxon>Bacillati</taxon>
        <taxon>Actinomycetota</taxon>
        <taxon>Actinomycetes</taxon>
        <taxon>Streptosporangiales</taxon>
        <taxon>Streptosporangiaceae</taxon>
        <taxon>Spongiactinospora</taxon>
    </lineage>
</organism>
<dbReference type="SUPFAM" id="SSF55681">
    <property type="entry name" value="Class II aaRS and biotin synthetases"/>
    <property type="match status" value="1"/>
</dbReference>
<dbReference type="HAMAP" id="MF_00283">
    <property type="entry name" value="Phe_tRNA_synth_beta1"/>
    <property type="match status" value="1"/>
</dbReference>
<dbReference type="Pfam" id="PF17759">
    <property type="entry name" value="tRNA_synthFbeta"/>
    <property type="match status" value="1"/>
</dbReference>
<dbReference type="InterPro" id="IPR045864">
    <property type="entry name" value="aa-tRNA-synth_II/BPL/LPL"/>
</dbReference>
<comment type="subunit">
    <text evidence="3 15">Tetramer of two alpha and two beta subunits.</text>
</comment>
<dbReference type="SMART" id="SM00874">
    <property type="entry name" value="B5"/>
    <property type="match status" value="1"/>
</dbReference>
<keyword evidence="6 15" id="KW-0436">Ligase</keyword>
<dbReference type="GO" id="GO:0009328">
    <property type="term" value="C:phenylalanine-tRNA ligase complex"/>
    <property type="evidence" value="ECO:0007669"/>
    <property type="project" value="TreeGrafter"/>
</dbReference>
<feature type="binding site" evidence="15">
    <location>
        <position position="491"/>
    </location>
    <ligand>
        <name>Mg(2+)</name>
        <dbReference type="ChEBI" id="CHEBI:18420"/>
        <note>shared with alpha subunit</note>
    </ligand>
</feature>
<dbReference type="FunFam" id="3.30.70.380:FF:000001">
    <property type="entry name" value="Phenylalanine--tRNA ligase beta subunit"/>
    <property type="match status" value="1"/>
</dbReference>
<dbReference type="InterPro" id="IPR036690">
    <property type="entry name" value="Fdx_antiC-bd_sf"/>
</dbReference>
<evidence type="ECO:0000256" key="8">
    <source>
        <dbReference type="ARBA" id="ARBA00022741"/>
    </source>
</evidence>
<dbReference type="Pfam" id="PF01588">
    <property type="entry name" value="tRNA_bind"/>
    <property type="match status" value="1"/>
</dbReference>
<dbReference type="InterPro" id="IPR004532">
    <property type="entry name" value="Phe-tRNA-ligase_IIc_bsu_bact"/>
</dbReference>
<comment type="cofactor">
    <cofactor evidence="15">
        <name>Mg(2+)</name>
        <dbReference type="ChEBI" id="CHEBI:18420"/>
    </cofactor>
    <text evidence="15">Binds 2 magnesium ions per tetramer.</text>
</comment>
<evidence type="ECO:0000256" key="14">
    <source>
        <dbReference type="ARBA" id="ARBA00049255"/>
    </source>
</evidence>
<dbReference type="FunFam" id="3.30.930.10:FF:000130">
    <property type="entry name" value="Phenylalanine--tRNA ligase beta subunit"/>
    <property type="match status" value="1"/>
</dbReference>
<evidence type="ECO:0000256" key="5">
    <source>
        <dbReference type="ARBA" id="ARBA00022555"/>
    </source>
</evidence>
<dbReference type="SUPFAM" id="SSF46955">
    <property type="entry name" value="Putative DNA-binding domain"/>
    <property type="match status" value="1"/>
</dbReference>
<evidence type="ECO:0000256" key="12">
    <source>
        <dbReference type="ARBA" id="ARBA00022917"/>
    </source>
</evidence>
<dbReference type="PROSITE" id="PS51447">
    <property type="entry name" value="FDX_ACB"/>
    <property type="match status" value="1"/>
</dbReference>
<reference evidence="20 21" key="1">
    <citation type="submission" date="2018-06" db="EMBL/GenBank/DDBJ databases">
        <title>Sphaerisporangium craniellae sp. nov., isolated from a marine sponge in the South China Sea.</title>
        <authorList>
            <person name="Li L."/>
        </authorList>
    </citation>
    <scope>NUCLEOTIDE SEQUENCE [LARGE SCALE GENOMIC DNA]</scope>
    <source>
        <strain evidence="20 21">LHW63015</strain>
    </source>
</reference>
<dbReference type="Gene3D" id="3.50.40.10">
    <property type="entry name" value="Phenylalanyl-trna Synthetase, Chain B, domain 3"/>
    <property type="match status" value="1"/>
</dbReference>
<dbReference type="EC" id="6.1.1.20" evidence="15"/>
<protein>
    <recommendedName>
        <fullName evidence="15">Phenylalanine--tRNA ligase beta subunit</fullName>
        <ecNumber evidence="15">6.1.1.20</ecNumber>
    </recommendedName>
    <alternativeName>
        <fullName evidence="15">Phenylalanyl-tRNA synthetase beta subunit</fullName>
        <shortName evidence="15">PheRS</shortName>
    </alternativeName>
</protein>
<dbReference type="AlphaFoldDB" id="A0A366LLB5"/>
<keyword evidence="8 15" id="KW-0547">Nucleotide-binding</keyword>
<comment type="catalytic activity">
    <reaction evidence="14 15">
        <text>tRNA(Phe) + L-phenylalanine + ATP = L-phenylalanyl-tRNA(Phe) + AMP + diphosphate + H(+)</text>
        <dbReference type="Rhea" id="RHEA:19413"/>
        <dbReference type="Rhea" id="RHEA-COMP:9668"/>
        <dbReference type="Rhea" id="RHEA-COMP:9699"/>
        <dbReference type="ChEBI" id="CHEBI:15378"/>
        <dbReference type="ChEBI" id="CHEBI:30616"/>
        <dbReference type="ChEBI" id="CHEBI:33019"/>
        <dbReference type="ChEBI" id="CHEBI:58095"/>
        <dbReference type="ChEBI" id="CHEBI:78442"/>
        <dbReference type="ChEBI" id="CHEBI:78531"/>
        <dbReference type="ChEBI" id="CHEBI:456215"/>
        <dbReference type="EC" id="6.1.1.20"/>
    </reaction>
</comment>
<dbReference type="GO" id="GO:0000287">
    <property type="term" value="F:magnesium ion binding"/>
    <property type="evidence" value="ECO:0007669"/>
    <property type="project" value="UniProtKB-UniRule"/>
</dbReference>
<dbReference type="PANTHER" id="PTHR10947">
    <property type="entry name" value="PHENYLALANYL-TRNA SYNTHETASE BETA CHAIN AND LEUCINE-RICH REPEAT-CONTAINING PROTEIN 47"/>
    <property type="match status" value="1"/>
</dbReference>
<dbReference type="Pfam" id="PF03483">
    <property type="entry name" value="B3_4"/>
    <property type="match status" value="1"/>
</dbReference>
<evidence type="ECO:0000256" key="6">
    <source>
        <dbReference type="ARBA" id="ARBA00022598"/>
    </source>
</evidence>
<sequence>MRVPLSWLREFVDLPAVTAHEIADRLTAAGLKLESITSYGHEIKNVVVGEVLDIEELTGFNKPVRYCQVEVGEAAPRGIICGASNFSVGDRVPVALPGAVLPGGFEIGARKTYGRLSDGMICSEQELAIAETSAGILVLSPGSPIGADVVELLSLRDEVIELEVTPDRGYALSIRGVAREAATAFGVPFRDPADLDLPASAESGYPASIADPTACDRFVLREVGGFDPAAPSPLWMRIRLLRAGMRPVSLAVDVTNYVMLELGQPLHAFDRTRLTGEIVVRRAREGETLETLDHVVRKLHTDDILITDESGAISMAGTMGGLETEISEGSTELVIEAAHFSATGTARMSRRHGLVSEASRRFERGVDRELPLYASWRAVRLLVELGGGTAGPGVTHASIDVEPVRITIPAAYPGRVAGLTYPREAVIRRLEQVGCTVAEGADPQCGGGPVTGTGTVTGGDLREQLDVSDGETDLLTVTPPTWRLDLTDPNDLAEEVIRLEGYQRLDSVLPAAPAGGGLTEGQRLRRRAGRALAAAGYVEVLAYPFMGERDLDNLRLAADDPRRLAVRLANPLSEDEPLLRTTLLPGLLKILVRNVGRGAGDVTLFENGLVYRPVPGAPATAPVLGVDRRPTADELAMIEAALPTQPYRVAAVLTGEFERSGWWGPGRPATWADAIEAARVVVREAGFDPVVAAATHEPWHPGRCASIHVGDVLIGHAGELHPRVAEAYGLPPRTCAMELELSRLESAMSGLAQAPAVSSYPVATQDVALIVPAATPVAEVEAVLREGAGELLESIRLFDVYTGAQVGEGGKSLAYALRFRAPGRTLTVEETSAARDAAVALAAERLGARLRGS</sequence>
<dbReference type="InterPro" id="IPR020825">
    <property type="entry name" value="Phe-tRNA_synthase-like_B3/B4"/>
</dbReference>
<dbReference type="GO" id="GO:0000049">
    <property type="term" value="F:tRNA binding"/>
    <property type="evidence" value="ECO:0007669"/>
    <property type="project" value="UniProtKB-UniRule"/>
</dbReference>
<dbReference type="Proteomes" id="UP000253303">
    <property type="component" value="Unassembled WGS sequence"/>
</dbReference>
<keyword evidence="5 16" id="KW-0820">tRNA-binding</keyword>
<feature type="domain" description="FDX-ACB" evidence="18">
    <location>
        <begin position="758"/>
        <end position="851"/>
    </location>
</feature>
<feature type="domain" description="B5" evidence="19">
    <location>
        <begin position="401"/>
        <end position="507"/>
    </location>
</feature>
<evidence type="ECO:0000256" key="7">
    <source>
        <dbReference type="ARBA" id="ARBA00022723"/>
    </source>
</evidence>
<dbReference type="InterPro" id="IPR009061">
    <property type="entry name" value="DNA-bd_dom_put_sf"/>
</dbReference>
<keyword evidence="21" id="KW-1185">Reference proteome</keyword>
<dbReference type="PROSITE" id="PS51483">
    <property type="entry name" value="B5"/>
    <property type="match status" value="1"/>
</dbReference>
<evidence type="ECO:0000259" key="19">
    <source>
        <dbReference type="PROSITE" id="PS51483"/>
    </source>
</evidence>
<feature type="domain" description="TRNA-binding" evidence="17">
    <location>
        <begin position="40"/>
        <end position="150"/>
    </location>
</feature>
<dbReference type="Pfam" id="PF03484">
    <property type="entry name" value="B5"/>
    <property type="match status" value="1"/>
</dbReference>
<dbReference type="Gene3D" id="3.30.70.380">
    <property type="entry name" value="Ferrodoxin-fold anticodon-binding domain"/>
    <property type="match status" value="1"/>
</dbReference>
<keyword evidence="7 15" id="KW-0479">Metal-binding</keyword>
<feature type="binding site" evidence="15">
    <location>
        <position position="495"/>
    </location>
    <ligand>
        <name>Mg(2+)</name>
        <dbReference type="ChEBI" id="CHEBI:18420"/>
        <note>shared with alpha subunit</note>
    </ligand>
</feature>
<keyword evidence="12 15" id="KW-0648">Protein biosynthesis</keyword>
<evidence type="ECO:0000259" key="18">
    <source>
        <dbReference type="PROSITE" id="PS51447"/>
    </source>
</evidence>
<evidence type="ECO:0000256" key="10">
    <source>
        <dbReference type="ARBA" id="ARBA00022842"/>
    </source>
</evidence>
<dbReference type="Pfam" id="PF03147">
    <property type="entry name" value="FDX-ACB"/>
    <property type="match status" value="1"/>
</dbReference>
<evidence type="ECO:0000256" key="1">
    <source>
        <dbReference type="ARBA" id="ARBA00004496"/>
    </source>
</evidence>
<dbReference type="SMART" id="SM00873">
    <property type="entry name" value="B3_4"/>
    <property type="match status" value="1"/>
</dbReference>
<dbReference type="SUPFAM" id="SSF56037">
    <property type="entry name" value="PheT/TilS domain"/>
    <property type="match status" value="1"/>
</dbReference>
<evidence type="ECO:0000256" key="16">
    <source>
        <dbReference type="PROSITE-ProRule" id="PRU00209"/>
    </source>
</evidence>
<comment type="similarity">
    <text evidence="2 15">Belongs to the phenylalanyl-tRNA synthetase beta subunit family. Type 1 subfamily.</text>
</comment>
<dbReference type="CDD" id="cd02796">
    <property type="entry name" value="tRNA_bind_bactPheRS"/>
    <property type="match status" value="1"/>
</dbReference>
<evidence type="ECO:0000313" key="21">
    <source>
        <dbReference type="Proteomes" id="UP000253303"/>
    </source>
</evidence>
<keyword evidence="4 15" id="KW-0963">Cytoplasm</keyword>
<keyword evidence="11 16" id="KW-0694">RNA-binding</keyword>
<dbReference type="Gene3D" id="3.30.56.10">
    <property type="match status" value="2"/>
</dbReference>
<evidence type="ECO:0000313" key="20">
    <source>
        <dbReference type="EMBL" id="RBQ14617.1"/>
    </source>
</evidence>
<evidence type="ECO:0000256" key="11">
    <source>
        <dbReference type="ARBA" id="ARBA00022884"/>
    </source>
</evidence>
<dbReference type="InterPro" id="IPR045060">
    <property type="entry name" value="Phe-tRNA-ligase_IIc_bsu"/>
</dbReference>
<keyword evidence="10 15" id="KW-0460">Magnesium</keyword>
<evidence type="ECO:0000256" key="2">
    <source>
        <dbReference type="ARBA" id="ARBA00008653"/>
    </source>
</evidence>
<evidence type="ECO:0000256" key="9">
    <source>
        <dbReference type="ARBA" id="ARBA00022840"/>
    </source>
</evidence>
<evidence type="ECO:0000256" key="3">
    <source>
        <dbReference type="ARBA" id="ARBA00011209"/>
    </source>
</evidence>
<dbReference type="SUPFAM" id="SSF54991">
    <property type="entry name" value="Anticodon-binding domain of PheRS"/>
    <property type="match status" value="1"/>
</dbReference>
<dbReference type="GO" id="GO:0006432">
    <property type="term" value="P:phenylalanyl-tRNA aminoacylation"/>
    <property type="evidence" value="ECO:0007669"/>
    <property type="project" value="UniProtKB-UniRule"/>
</dbReference>
<dbReference type="InterPro" id="IPR041616">
    <property type="entry name" value="PheRS_beta_core"/>
</dbReference>
<dbReference type="InterPro" id="IPR005146">
    <property type="entry name" value="B3/B4_tRNA-bd"/>
</dbReference>
<comment type="caution">
    <text evidence="20">The sequence shown here is derived from an EMBL/GenBank/DDBJ whole genome shotgun (WGS) entry which is preliminary data.</text>
</comment>